<dbReference type="AlphaFoldDB" id="A0A075C7U3"/>
<evidence type="ECO:0000313" key="2">
    <source>
        <dbReference type="EMBL" id="AGV79345.1"/>
    </source>
</evidence>
<organism evidence="2">
    <name type="scientific">Campylobacter jejuni</name>
    <dbReference type="NCBI Taxonomy" id="197"/>
    <lineage>
        <taxon>Bacteria</taxon>
        <taxon>Pseudomonadati</taxon>
        <taxon>Campylobacterota</taxon>
        <taxon>Epsilonproteobacteria</taxon>
        <taxon>Campylobacterales</taxon>
        <taxon>Campylobacteraceae</taxon>
        <taxon>Campylobacter</taxon>
    </lineage>
</organism>
<feature type="domain" description="Aminoglycoside phosphotransferase" evidence="1">
    <location>
        <begin position="24"/>
        <end position="249"/>
    </location>
</feature>
<dbReference type="EMBL" id="KF652098">
    <property type="protein sequence ID" value="AGV79345.1"/>
    <property type="molecule type" value="Genomic_DNA"/>
</dbReference>
<dbReference type="GO" id="GO:0016740">
    <property type="term" value="F:transferase activity"/>
    <property type="evidence" value="ECO:0007669"/>
    <property type="project" value="UniProtKB-KW"/>
</dbReference>
<dbReference type="PANTHER" id="PTHR21310:SF15">
    <property type="entry name" value="AMINOGLYCOSIDE PHOSPHOTRANSFERASE DOMAIN-CONTAINING PROTEIN"/>
    <property type="match status" value="1"/>
</dbReference>
<dbReference type="RefSeq" id="WP_057038954.1">
    <property type="nucleotide sequence ID" value="NG_047402.1"/>
</dbReference>
<proteinExistence type="predicted"/>
<dbReference type="Gene3D" id="3.90.1200.10">
    <property type="match status" value="1"/>
</dbReference>
<dbReference type="InterPro" id="IPR002575">
    <property type="entry name" value="Aminoglycoside_PTrfase"/>
</dbReference>
<gene>
    <name evidence="2" type="primary">aph(2'')-Ib</name>
</gene>
<accession>A0A075C7U3</accession>
<dbReference type="NCBIfam" id="NF000015">
    <property type="entry name" value="APH_2pp_IIa"/>
    <property type="match status" value="1"/>
</dbReference>
<dbReference type="Gene3D" id="3.30.200.20">
    <property type="entry name" value="Phosphorylase Kinase, domain 1"/>
    <property type="match status" value="1"/>
</dbReference>
<dbReference type="SUPFAM" id="SSF56112">
    <property type="entry name" value="Protein kinase-like (PK-like)"/>
    <property type="match status" value="1"/>
</dbReference>
<sequence>MIDLDVEIYQHLNEQIKINKLCYLSSGDDSDTFLCNEQYVVKVPKRDSVRFAQKREFELYRFLENCNLSYQTPAVVYQSDRFNIMKYIKGERITYEQYHKLSEKEKDALAYDEATFLKELHSIEIDCSVSLFSDALVNKKDKFLQDKKLLISILEKEQLLTDEMLEHIETIYENISSNAVIFNYIPCLVHNDFSANNLIFRNNRLFGVIDFGDFNVGDPDNDFLCLLDCSTDDFGKEFGRKVLKYYQHKAPEVAERKAELNDVYWSIDQIIYGYERKDREMLIKGVSELLQTQAEMFIF</sequence>
<name>A0A075C7U3_CAMJU</name>
<reference evidence="2" key="1">
    <citation type="submission" date="2013-09" db="EMBL/GenBank/DDBJ databases">
        <title>Gentamicin Resistance in Campylobacter.</title>
        <authorList>
            <person name="Chen Y."/>
            <person name="Li C."/>
            <person name="Mukherjee S."/>
            <person name="McDermott P."/>
            <person name="Zhao S."/>
        </authorList>
    </citation>
    <scope>NUCLEOTIDE SEQUENCE</scope>
    <source>
        <strain evidence="2">41921</strain>
    </source>
</reference>
<dbReference type="InterPro" id="IPR011009">
    <property type="entry name" value="Kinase-like_dom_sf"/>
</dbReference>
<evidence type="ECO:0000259" key="1">
    <source>
        <dbReference type="Pfam" id="PF01636"/>
    </source>
</evidence>
<dbReference type="Pfam" id="PF01636">
    <property type="entry name" value="APH"/>
    <property type="match status" value="1"/>
</dbReference>
<dbReference type="InterPro" id="IPR051678">
    <property type="entry name" value="AGP_Transferase"/>
</dbReference>
<protein>
    <submittedName>
        <fullName evidence="2">2''-aminoglycoside phosphotransferase</fullName>
    </submittedName>
</protein>
<keyword evidence="2" id="KW-0808">Transferase</keyword>
<dbReference type="PANTHER" id="PTHR21310">
    <property type="entry name" value="AMINOGLYCOSIDE PHOSPHOTRANSFERASE-RELATED-RELATED"/>
    <property type="match status" value="1"/>
</dbReference>